<protein>
    <recommendedName>
        <fullName evidence="4">Major facilitator superfamily (MFS) profile domain-containing protein</fullName>
    </recommendedName>
</protein>
<proteinExistence type="predicted"/>
<keyword evidence="3" id="KW-1185">Reference proteome</keyword>
<evidence type="ECO:0000313" key="3">
    <source>
        <dbReference type="Proteomes" id="UP000321491"/>
    </source>
</evidence>
<sequence>MMTIGYVIYAFSSSFSSIVAGFVILGFFNVFINAGMMTFYQNNVPVEVMGRVTSIFQLIQSVIQVVFILAVGFAGDHVSLRVTIVSLSLVMLLSSLVFSYVVLKPAKMTFYLEVEEEGAIKIK</sequence>
<dbReference type="AlphaFoldDB" id="A0A511UY38"/>
<keyword evidence="1" id="KW-0472">Membrane</keyword>
<dbReference type="Proteomes" id="UP000321491">
    <property type="component" value="Unassembled WGS sequence"/>
</dbReference>
<evidence type="ECO:0000256" key="1">
    <source>
        <dbReference type="SAM" id="Phobius"/>
    </source>
</evidence>
<evidence type="ECO:0000313" key="2">
    <source>
        <dbReference type="EMBL" id="GEN31539.1"/>
    </source>
</evidence>
<evidence type="ECO:0008006" key="4">
    <source>
        <dbReference type="Google" id="ProtNLM"/>
    </source>
</evidence>
<dbReference type="Gene3D" id="1.20.1250.20">
    <property type="entry name" value="MFS general substrate transporter like domains"/>
    <property type="match status" value="1"/>
</dbReference>
<accession>A0A511UY38</accession>
<dbReference type="InterPro" id="IPR036259">
    <property type="entry name" value="MFS_trans_sf"/>
</dbReference>
<dbReference type="SUPFAM" id="SSF103473">
    <property type="entry name" value="MFS general substrate transporter"/>
    <property type="match status" value="1"/>
</dbReference>
<feature type="transmembrane region" description="Helical" evidence="1">
    <location>
        <begin position="52"/>
        <end position="74"/>
    </location>
</feature>
<gene>
    <name evidence="2" type="ORF">CQU01_17770</name>
</gene>
<feature type="transmembrane region" description="Helical" evidence="1">
    <location>
        <begin position="80"/>
        <end position="103"/>
    </location>
</feature>
<reference evidence="2 3" key="1">
    <citation type="submission" date="2019-07" db="EMBL/GenBank/DDBJ databases">
        <title>Whole genome shotgun sequence of Cerasibacillus quisquiliarum NBRC 102429.</title>
        <authorList>
            <person name="Hosoyama A."/>
            <person name="Uohara A."/>
            <person name="Ohji S."/>
            <person name="Ichikawa N."/>
        </authorList>
    </citation>
    <scope>NUCLEOTIDE SEQUENCE [LARGE SCALE GENOMIC DNA]</scope>
    <source>
        <strain evidence="2 3">NBRC 102429</strain>
    </source>
</reference>
<keyword evidence="1" id="KW-1133">Transmembrane helix</keyword>
<feature type="transmembrane region" description="Helical" evidence="1">
    <location>
        <begin position="6"/>
        <end position="32"/>
    </location>
</feature>
<dbReference type="EMBL" id="BJXW01000019">
    <property type="protein sequence ID" value="GEN31539.1"/>
    <property type="molecule type" value="Genomic_DNA"/>
</dbReference>
<name>A0A511UY38_9BACI</name>
<dbReference type="RefSeq" id="WP_307724228.1">
    <property type="nucleotide sequence ID" value="NZ_BJXW01000019.1"/>
</dbReference>
<comment type="caution">
    <text evidence="2">The sequence shown here is derived from an EMBL/GenBank/DDBJ whole genome shotgun (WGS) entry which is preliminary data.</text>
</comment>
<organism evidence="2 3">
    <name type="scientific">Cerasibacillus quisquiliarum</name>
    <dbReference type="NCBI Taxonomy" id="227865"/>
    <lineage>
        <taxon>Bacteria</taxon>
        <taxon>Bacillati</taxon>
        <taxon>Bacillota</taxon>
        <taxon>Bacilli</taxon>
        <taxon>Bacillales</taxon>
        <taxon>Bacillaceae</taxon>
        <taxon>Cerasibacillus</taxon>
    </lineage>
</organism>
<keyword evidence="1" id="KW-0812">Transmembrane</keyword>